<organism evidence="1 2">
    <name type="scientific">Collybia nuda</name>
    <dbReference type="NCBI Taxonomy" id="64659"/>
    <lineage>
        <taxon>Eukaryota</taxon>
        <taxon>Fungi</taxon>
        <taxon>Dikarya</taxon>
        <taxon>Basidiomycota</taxon>
        <taxon>Agaricomycotina</taxon>
        <taxon>Agaricomycetes</taxon>
        <taxon>Agaricomycetidae</taxon>
        <taxon>Agaricales</taxon>
        <taxon>Tricholomatineae</taxon>
        <taxon>Clitocybaceae</taxon>
        <taxon>Collybia</taxon>
    </lineage>
</organism>
<proteinExistence type="predicted"/>
<dbReference type="OrthoDB" id="2570975at2759"/>
<keyword evidence="2" id="KW-1185">Reference proteome</keyword>
<dbReference type="EMBL" id="MU150264">
    <property type="protein sequence ID" value="KAF9463255.1"/>
    <property type="molecule type" value="Genomic_DNA"/>
</dbReference>
<comment type="caution">
    <text evidence="1">The sequence shown here is derived from an EMBL/GenBank/DDBJ whole genome shotgun (WGS) entry which is preliminary data.</text>
</comment>
<name>A0A9P6CIF5_9AGAR</name>
<protein>
    <recommendedName>
        <fullName evidence="3">Clp1-like protein</fullName>
    </recommendedName>
</protein>
<sequence>MSDVAPSPPTLVSLPRHLGRPDFQEISKEVLVAADPFIGDASLPFLRQGLQEAGPSMLKVLGSVRTGPLQNTLPTEIPIVVNDSSASLPTHMMAIYGPPPQNPSAEKRKITLYPVHSTVLAAYCAKLPAFRPTSDAVMSATPEHIVREVTIPVRPICLPSPQTYPQLSSFLYTKRTDALLASMMPCLPPQSLANQSEIITFATRLAGTYTIHALLQHAMTVHGLWGNVCALGIFDDALWDTIDLAWQVLLTAIAIGTGNPQDMISSA</sequence>
<accession>A0A9P6CIF5</accession>
<reference evidence="1" key="1">
    <citation type="submission" date="2020-11" db="EMBL/GenBank/DDBJ databases">
        <authorList>
            <consortium name="DOE Joint Genome Institute"/>
            <person name="Ahrendt S."/>
            <person name="Riley R."/>
            <person name="Andreopoulos W."/>
            <person name="Labutti K."/>
            <person name="Pangilinan J."/>
            <person name="Ruiz-Duenas F.J."/>
            <person name="Barrasa J.M."/>
            <person name="Sanchez-Garcia M."/>
            <person name="Camarero S."/>
            <person name="Miyauchi S."/>
            <person name="Serrano A."/>
            <person name="Linde D."/>
            <person name="Babiker R."/>
            <person name="Drula E."/>
            <person name="Ayuso-Fernandez I."/>
            <person name="Pacheco R."/>
            <person name="Padilla G."/>
            <person name="Ferreira P."/>
            <person name="Barriuso J."/>
            <person name="Kellner H."/>
            <person name="Castanera R."/>
            <person name="Alfaro M."/>
            <person name="Ramirez L."/>
            <person name="Pisabarro A.G."/>
            <person name="Kuo A."/>
            <person name="Tritt A."/>
            <person name="Lipzen A."/>
            <person name="He G."/>
            <person name="Yan M."/>
            <person name="Ng V."/>
            <person name="Cullen D."/>
            <person name="Martin F."/>
            <person name="Rosso M.-N."/>
            <person name="Henrissat B."/>
            <person name="Hibbett D."/>
            <person name="Martinez A.T."/>
            <person name="Grigoriev I.V."/>
        </authorList>
    </citation>
    <scope>NUCLEOTIDE SEQUENCE</scope>
    <source>
        <strain evidence="1">CBS 247.69</strain>
    </source>
</reference>
<dbReference type="AlphaFoldDB" id="A0A9P6CIF5"/>
<gene>
    <name evidence="1" type="ORF">BDZ94DRAFT_1164331</name>
</gene>
<evidence type="ECO:0008006" key="3">
    <source>
        <dbReference type="Google" id="ProtNLM"/>
    </source>
</evidence>
<evidence type="ECO:0000313" key="1">
    <source>
        <dbReference type="EMBL" id="KAF9463255.1"/>
    </source>
</evidence>
<dbReference type="Proteomes" id="UP000807353">
    <property type="component" value="Unassembled WGS sequence"/>
</dbReference>
<evidence type="ECO:0000313" key="2">
    <source>
        <dbReference type="Proteomes" id="UP000807353"/>
    </source>
</evidence>